<sequence length="207" mass="23217">MACERDRPQQTVKDRKDSMLDIEKPDISVDRLCDLDGTSEDATNPGPFDVDTPMEDSMLSYVAEFGVEAAPDDVTVSTPDSFEVDTSMEEPTLIYDISTDYNTSSPITKPATDEVNDSPEDPQQPLFDTAAQKVFATNALVERILLNLPDIKSDKTIKKIFTAQRINKTVQKVVRRSFKVRRMMMGRKERMLRARGGVEGMGSRTSR</sequence>
<evidence type="ECO:0000256" key="1">
    <source>
        <dbReference type="SAM" id="MobiDB-lite"/>
    </source>
</evidence>
<feature type="region of interest" description="Disordered" evidence="1">
    <location>
        <begin position="1"/>
        <end position="21"/>
    </location>
</feature>
<dbReference type="Proteomes" id="UP001305779">
    <property type="component" value="Unassembled WGS sequence"/>
</dbReference>
<dbReference type="EMBL" id="JAXOVC010000010">
    <property type="protein sequence ID" value="KAK4496354.1"/>
    <property type="molecule type" value="Genomic_DNA"/>
</dbReference>
<feature type="region of interest" description="Disordered" evidence="1">
    <location>
        <begin position="33"/>
        <end position="54"/>
    </location>
</feature>
<comment type="caution">
    <text evidence="2">The sequence shown here is derived from an EMBL/GenBank/DDBJ whole genome shotgun (WGS) entry which is preliminary data.</text>
</comment>
<evidence type="ECO:0000313" key="3">
    <source>
        <dbReference type="Proteomes" id="UP001305779"/>
    </source>
</evidence>
<gene>
    <name evidence="2" type="ORF">PRZ48_012334</name>
</gene>
<evidence type="ECO:0000313" key="2">
    <source>
        <dbReference type="EMBL" id="KAK4496354.1"/>
    </source>
</evidence>
<proteinExistence type="predicted"/>
<protein>
    <submittedName>
        <fullName evidence="2">Uncharacterized protein</fullName>
    </submittedName>
</protein>
<accession>A0ABR0E4K5</accession>
<organism evidence="2 3">
    <name type="scientific">Zasmidium cellare</name>
    <name type="common">Wine cellar mold</name>
    <name type="synonym">Racodium cellare</name>
    <dbReference type="NCBI Taxonomy" id="395010"/>
    <lineage>
        <taxon>Eukaryota</taxon>
        <taxon>Fungi</taxon>
        <taxon>Dikarya</taxon>
        <taxon>Ascomycota</taxon>
        <taxon>Pezizomycotina</taxon>
        <taxon>Dothideomycetes</taxon>
        <taxon>Dothideomycetidae</taxon>
        <taxon>Mycosphaerellales</taxon>
        <taxon>Mycosphaerellaceae</taxon>
        <taxon>Zasmidium</taxon>
    </lineage>
</organism>
<reference evidence="2 3" key="1">
    <citation type="journal article" date="2023" name="G3 (Bethesda)">
        <title>A chromosome-level genome assembly of Zasmidium syzygii isolated from banana leaves.</title>
        <authorList>
            <person name="van Westerhoven A.C."/>
            <person name="Mehrabi R."/>
            <person name="Talebi R."/>
            <person name="Steentjes M.B.F."/>
            <person name="Corcolon B."/>
            <person name="Chong P.A."/>
            <person name="Kema G.H.J."/>
            <person name="Seidl M.F."/>
        </authorList>
    </citation>
    <scope>NUCLEOTIDE SEQUENCE [LARGE SCALE GENOMIC DNA]</scope>
    <source>
        <strain evidence="2 3">P124</strain>
    </source>
</reference>
<name>A0ABR0E4K5_ZASCE</name>
<keyword evidence="3" id="KW-1185">Reference proteome</keyword>